<protein>
    <recommendedName>
        <fullName evidence="4">Secreted protein</fullName>
    </recommendedName>
</protein>
<dbReference type="Proteomes" id="UP000670092">
    <property type="component" value="Unassembled WGS sequence"/>
</dbReference>
<accession>A0A8H8D2C4</accession>
<name>A0A8H8D2C4_AJECA</name>
<sequence>MVPSDWLFLISFSPLYSVLSLWSSRHWLVLSSTDDRSGFMTCNWPFCPVAFNRETCVISNSCNTLCFFGYFLFIYLGCSSSSGLKASSGQ</sequence>
<feature type="signal peptide" evidence="1">
    <location>
        <begin position="1"/>
        <end position="20"/>
    </location>
</feature>
<evidence type="ECO:0000313" key="3">
    <source>
        <dbReference type="Proteomes" id="UP000670092"/>
    </source>
</evidence>
<proteinExistence type="predicted"/>
<comment type="caution">
    <text evidence="2">The sequence shown here is derived from an EMBL/GenBank/DDBJ whole genome shotgun (WGS) entry which is preliminary data.</text>
</comment>
<dbReference type="AlphaFoldDB" id="A0A8H8D2C4"/>
<evidence type="ECO:0008006" key="4">
    <source>
        <dbReference type="Google" id="ProtNLM"/>
    </source>
</evidence>
<feature type="chain" id="PRO_5034802255" description="Secreted protein" evidence="1">
    <location>
        <begin position="21"/>
        <end position="90"/>
    </location>
</feature>
<evidence type="ECO:0000313" key="2">
    <source>
        <dbReference type="EMBL" id="KAG5299015.1"/>
    </source>
</evidence>
<evidence type="ECO:0000256" key="1">
    <source>
        <dbReference type="SAM" id="SignalP"/>
    </source>
</evidence>
<keyword evidence="1" id="KW-0732">Signal</keyword>
<organism evidence="2 3">
    <name type="scientific">Ajellomyces capsulatus</name>
    <name type="common">Darling's disease fungus</name>
    <name type="synonym">Histoplasma capsulatum</name>
    <dbReference type="NCBI Taxonomy" id="5037"/>
    <lineage>
        <taxon>Eukaryota</taxon>
        <taxon>Fungi</taxon>
        <taxon>Dikarya</taxon>
        <taxon>Ascomycota</taxon>
        <taxon>Pezizomycotina</taxon>
        <taxon>Eurotiomycetes</taxon>
        <taxon>Eurotiomycetidae</taxon>
        <taxon>Onygenales</taxon>
        <taxon>Ajellomycetaceae</taxon>
        <taxon>Histoplasma</taxon>
    </lineage>
</organism>
<reference evidence="2 3" key="1">
    <citation type="submission" date="2021-01" db="EMBL/GenBank/DDBJ databases">
        <title>Chromosome-level genome assembly of a human fungal pathogen reveals clustering of transcriptionally co-regulated genes.</title>
        <authorList>
            <person name="Voorhies M."/>
            <person name="Cohen S."/>
            <person name="Shea T.P."/>
            <person name="Petrus S."/>
            <person name="Munoz J.F."/>
            <person name="Poplawski S."/>
            <person name="Goldman W.E."/>
            <person name="Michael T."/>
            <person name="Cuomo C.A."/>
            <person name="Sil A."/>
            <person name="Beyhan S."/>
        </authorList>
    </citation>
    <scope>NUCLEOTIDE SEQUENCE [LARGE SCALE GENOMIC DNA]</scope>
    <source>
        <strain evidence="2 3">G184AR</strain>
    </source>
</reference>
<dbReference type="EMBL" id="JAEVHI010000002">
    <property type="protein sequence ID" value="KAG5299015.1"/>
    <property type="molecule type" value="Genomic_DNA"/>
</dbReference>
<dbReference type="VEuPathDB" id="FungiDB:I7I52_09178"/>
<gene>
    <name evidence="2" type="ORF">I7I52_09178</name>
</gene>